<dbReference type="KEGG" id="pno:SNOG_09063"/>
<gene>
    <name evidence="1" type="ORF">JI435_090630</name>
</gene>
<dbReference type="AlphaFoldDB" id="A0A7U2F8S2"/>
<organism evidence="1 2">
    <name type="scientific">Phaeosphaeria nodorum (strain SN15 / ATCC MYA-4574 / FGSC 10173)</name>
    <name type="common">Glume blotch fungus</name>
    <name type="synonym">Parastagonospora nodorum</name>
    <dbReference type="NCBI Taxonomy" id="321614"/>
    <lineage>
        <taxon>Eukaryota</taxon>
        <taxon>Fungi</taxon>
        <taxon>Dikarya</taxon>
        <taxon>Ascomycota</taxon>
        <taxon>Pezizomycotina</taxon>
        <taxon>Dothideomycetes</taxon>
        <taxon>Pleosporomycetidae</taxon>
        <taxon>Pleosporales</taxon>
        <taxon>Pleosporineae</taxon>
        <taxon>Phaeosphaeriaceae</taxon>
        <taxon>Parastagonospora</taxon>
    </lineage>
</organism>
<dbReference type="EMBL" id="CP069033">
    <property type="protein sequence ID" value="QRD00508.1"/>
    <property type="molecule type" value="Genomic_DNA"/>
</dbReference>
<dbReference type="VEuPathDB" id="FungiDB:JI435_090630"/>
<dbReference type="RefSeq" id="XP_001799366.1">
    <property type="nucleotide sequence ID" value="XM_001799314.1"/>
</dbReference>
<accession>A0A7U2F8S2</accession>
<dbReference type="Proteomes" id="UP000663193">
    <property type="component" value="Chromosome 11"/>
</dbReference>
<dbReference type="PANTHER" id="PTHR42080:SF1">
    <property type="entry name" value="SRR1-LIKE DOMAIN-CONTAINING PROTEIN"/>
    <property type="match status" value="1"/>
</dbReference>
<evidence type="ECO:0000313" key="2">
    <source>
        <dbReference type="Proteomes" id="UP000663193"/>
    </source>
</evidence>
<proteinExistence type="predicted"/>
<evidence type="ECO:0008006" key="3">
    <source>
        <dbReference type="Google" id="ProtNLM"/>
    </source>
</evidence>
<reference evidence="2" key="1">
    <citation type="journal article" date="2021" name="BMC Genomics">
        <title>Chromosome-level genome assembly and manually-curated proteome of model necrotroph Parastagonospora nodorum Sn15 reveals a genome-wide trove of candidate effector homologs, and redundancy of virulence-related functions within an accessory chromosome.</title>
        <authorList>
            <person name="Bertazzoni S."/>
            <person name="Jones D.A.B."/>
            <person name="Phan H.T."/>
            <person name="Tan K.-C."/>
            <person name="Hane J.K."/>
        </authorList>
    </citation>
    <scope>NUCLEOTIDE SEQUENCE [LARGE SCALE GENOMIC DNA]</scope>
    <source>
        <strain evidence="2">SN15 / ATCC MYA-4574 / FGSC 10173)</strain>
    </source>
</reference>
<keyword evidence="2" id="KW-1185">Reference proteome</keyword>
<name>A0A7U2F8S2_PHANO</name>
<dbReference type="PANTHER" id="PTHR42080">
    <property type="entry name" value="SRR1 DOMAIN-CONTAINING PROTEIN"/>
    <property type="match status" value="1"/>
</dbReference>
<protein>
    <recommendedName>
        <fullName evidence="3">SRR1-like domain-containing protein</fullName>
    </recommendedName>
</protein>
<evidence type="ECO:0000313" key="1">
    <source>
        <dbReference type="EMBL" id="QRD00508.1"/>
    </source>
</evidence>
<sequence length="371" mass="41972">MSTSVSDSGMRVYYDFGGLPERIFTRASFLEVLAQFKTFQDPDQGVATVKTVFGDTITMTRGPQSTTEGEEGSYMVTYKHTKLGTAQVKVLPKDEFFIESNSIFTIAEQNIEEHTKAWETSQLKKDLVQALERNAKQTGQVDLIVCYGLGSLGRYTGARSYFRRLAACTIAKTLSKAQATNSEDAKTVEIFAQYFFYTDHAREYMARLDPPTMPVDYRTNEELMKVNRNTSIVSIGAESDLVESALDINYHDGTAGLLCDKMHFDGQTRFDRERFSTAEGRSPSTNGKASASAWSYKQLCIREEVTDDENLGLKPRFELEKIGKVMRNSEGEIKRDEAGNVIWNTNDVYRLDENDRPIMIKLDTELLLRKK</sequence>